<dbReference type="InterPro" id="IPR046867">
    <property type="entry name" value="AldOxase/xan_DH_MoCoBD2"/>
</dbReference>
<dbReference type="SMART" id="SM01008">
    <property type="entry name" value="Ald_Xan_dh_C"/>
    <property type="match status" value="1"/>
</dbReference>
<evidence type="ECO:0000313" key="5">
    <source>
        <dbReference type="Proteomes" id="UP000587760"/>
    </source>
</evidence>
<dbReference type="Gene3D" id="3.90.1170.50">
    <property type="entry name" value="Aldehyde oxidase/xanthine dehydrogenase, a/b hammerhead"/>
    <property type="match status" value="1"/>
</dbReference>
<proteinExistence type="predicted"/>
<dbReference type="GO" id="GO:0043885">
    <property type="term" value="F:anaerobic carbon-monoxide dehydrogenase activity"/>
    <property type="evidence" value="ECO:0007669"/>
    <property type="project" value="UniProtKB-EC"/>
</dbReference>
<comment type="caution">
    <text evidence="4">The sequence shown here is derived from an EMBL/GenBank/DDBJ whole genome shotgun (WGS) entry which is preliminary data.</text>
</comment>
<dbReference type="EC" id="1.2.7.4" evidence="4"/>
<dbReference type="PANTHER" id="PTHR11908">
    <property type="entry name" value="XANTHINE DEHYDROGENASE"/>
    <property type="match status" value="1"/>
</dbReference>
<dbReference type="Pfam" id="PF02738">
    <property type="entry name" value="MoCoBD_1"/>
    <property type="match status" value="1"/>
</dbReference>
<dbReference type="AlphaFoldDB" id="A0A841R962"/>
<keyword evidence="5" id="KW-1185">Reference proteome</keyword>
<dbReference type="InterPro" id="IPR037165">
    <property type="entry name" value="AldOxase/xan_DH_Mopterin-bd_sf"/>
</dbReference>
<dbReference type="Pfam" id="PF20256">
    <property type="entry name" value="MoCoBD_2"/>
    <property type="match status" value="1"/>
</dbReference>
<evidence type="ECO:0000256" key="2">
    <source>
        <dbReference type="ARBA" id="ARBA00023002"/>
    </source>
</evidence>
<dbReference type="InterPro" id="IPR008274">
    <property type="entry name" value="AldOxase/xan_DH_MoCoBD1"/>
</dbReference>
<dbReference type="InterPro" id="IPR000674">
    <property type="entry name" value="Ald_Oxase/Xan_DH_a/b"/>
</dbReference>
<name>A0A841R962_9SPIO</name>
<dbReference type="InterPro" id="IPR036856">
    <property type="entry name" value="Ald_Oxase/Xan_DH_a/b_sf"/>
</dbReference>
<protein>
    <submittedName>
        <fullName evidence="4">Carbon-monoxide dehydrogenase large subunit</fullName>
        <ecNumber evidence="4">1.2.7.4</ecNumber>
    </submittedName>
</protein>
<dbReference type="PANTHER" id="PTHR11908:SF132">
    <property type="entry name" value="ALDEHYDE OXIDASE 1-RELATED"/>
    <property type="match status" value="1"/>
</dbReference>
<dbReference type="SUPFAM" id="SSF54665">
    <property type="entry name" value="CO dehydrogenase molybdoprotein N-domain-like"/>
    <property type="match status" value="1"/>
</dbReference>
<keyword evidence="2 4" id="KW-0560">Oxidoreductase</keyword>
<evidence type="ECO:0000256" key="1">
    <source>
        <dbReference type="ARBA" id="ARBA00022505"/>
    </source>
</evidence>
<gene>
    <name evidence="4" type="ORF">HNR50_001228</name>
</gene>
<dbReference type="GO" id="GO:0005506">
    <property type="term" value="F:iron ion binding"/>
    <property type="evidence" value="ECO:0007669"/>
    <property type="project" value="InterPro"/>
</dbReference>
<dbReference type="Gene3D" id="3.30.365.10">
    <property type="entry name" value="Aldehyde oxidase/xanthine dehydrogenase, molybdopterin binding domain"/>
    <property type="match status" value="4"/>
</dbReference>
<dbReference type="RefSeq" id="WP_184744933.1">
    <property type="nucleotide sequence ID" value="NZ_JACHGJ010000002.1"/>
</dbReference>
<feature type="domain" description="Aldehyde oxidase/xanthine dehydrogenase a/b hammerhead" evidence="3">
    <location>
        <begin position="22"/>
        <end position="127"/>
    </location>
</feature>
<accession>A0A841R962</accession>
<sequence length="781" mass="86075">MSKNTKVVGHDAVRIDMEEKITGAALYTDDLPFGPNLLHMSVLASPHAHAEILKIDTSEAEKLPGVMAVATGKDYPQKYGLYLQDKSILPVDRVRYVGEQVAVVIARTKEIADEGCKLIKVDYKVLEPILDVRDAMKEDAVLIHPDLGDYQVIPWINPQPGTNISHVRKIRKGDVEKGFEEADFILEDEYHVPHVVHACIETHISVARYDYTKRFTMWNSTQSPHTQRHIMANALGIPHKDIRIIAPYVGGGFGGKAGISMEALTVACQKVPGYPVKLRWSRKEEFLNSSQRQELRATVKMGVKKNGKITALRHIMHWDVGASAEYGNNVVNATGFSATGPYFVPNVSIDSVGVYTNHPPCAAYRGFGYSEFHFGIESHMDRIAKAIGIDPVEFRRINAIKTDDEVAYKCHMNPSGMLECIDKVAEAIEWGKEEVSDDPDIVIAKGFASAWKAPAMPPNAGSSVFIKFSEDGSINVLVSGMEIGQGLHTAVAKFASEILTVPLDKIRVELPDTDRNPYEWQTVASHETWELGNATIRAARDARDKIFDVVSRAFHLEKESLYLEDGKVKDDLDPDFSLPFEDFVITGIQTEFNTWVGGPIMGIGSFIPEFTNAMVDPDTGMGGHPNVHYTVGAGAVKIELNKKTGVVRVVKMAEGFDCGKAINPDLVKDQIVGGFIQGLGTALYEVCIFDDKGKMLNTNFTDYKIPTILEMPDEMIPVIVEVPQPDGPFGARGMSEHTMIPVMPAVANAIANAIGLRIKDIPLTAEKVALRPLQKDFVPEK</sequence>
<dbReference type="SUPFAM" id="SSF56003">
    <property type="entry name" value="Molybdenum cofactor-binding domain"/>
    <property type="match status" value="1"/>
</dbReference>
<evidence type="ECO:0000259" key="3">
    <source>
        <dbReference type="SMART" id="SM01008"/>
    </source>
</evidence>
<dbReference type="EMBL" id="JACHGJ010000002">
    <property type="protein sequence ID" value="MBB6479570.1"/>
    <property type="molecule type" value="Genomic_DNA"/>
</dbReference>
<dbReference type="InterPro" id="IPR016208">
    <property type="entry name" value="Ald_Oxase/xanthine_DH-like"/>
</dbReference>
<reference evidence="4 5" key="1">
    <citation type="submission" date="2020-08" db="EMBL/GenBank/DDBJ databases">
        <title>Genomic Encyclopedia of Type Strains, Phase IV (KMG-IV): sequencing the most valuable type-strain genomes for metagenomic binning, comparative biology and taxonomic classification.</title>
        <authorList>
            <person name="Goeker M."/>
        </authorList>
    </citation>
    <scope>NUCLEOTIDE SEQUENCE [LARGE SCALE GENOMIC DNA]</scope>
    <source>
        <strain evidence="4 5">DSM 2461</strain>
    </source>
</reference>
<evidence type="ECO:0000313" key="4">
    <source>
        <dbReference type="EMBL" id="MBB6479570.1"/>
    </source>
</evidence>
<keyword evidence="1" id="KW-0500">Molybdenum</keyword>
<organism evidence="4 5">
    <name type="scientific">Spirochaeta isovalerica</name>
    <dbReference type="NCBI Taxonomy" id="150"/>
    <lineage>
        <taxon>Bacteria</taxon>
        <taxon>Pseudomonadati</taxon>
        <taxon>Spirochaetota</taxon>
        <taxon>Spirochaetia</taxon>
        <taxon>Spirochaetales</taxon>
        <taxon>Spirochaetaceae</taxon>
        <taxon>Spirochaeta</taxon>
    </lineage>
</organism>
<dbReference type="Pfam" id="PF01315">
    <property type="entry name" value="Ald_Xan_dh_C"/>
    <property type="match status" value="1"/>
</dbReference>
<dbReference type="Proteomes" id="UP000587760">
    <property type="component" value="Unassembled WGS sequence"/>
</dbReference>